<dbReference type="AlphaFoldDB" id="A0A1H0EM78"/>
<keyword evidence="2" id="KW-0805">Transcription regulation</keyword>
<dbReference type="SUPFAM" id="SSF53850">
    <property type="entry name" value="Periplasmic binding protein-like II"/>
    <property type="match status" value="1"/>
</dbReference>
<dbReference type="PRINTS" id="PR00039">
    <property type="entry name" value="HTHLYSR"/>
</dbReference>
<dbReference type="SUPFAM" id="SSF46785">
    <property type="entry name" value="Winged helix' DNA-binding domain"/>
    <property type="match status" value="1"/>
</dbReference>
<dbReference type="InterPro" id="IPR000847">
    <property type="entry name" value="LysR_HTH_N"/>
</dbReference>
<evidence type="ECO:0000256" key="4">
    <source>
        <dbReference type="ARBA" id="ARBA00023163"/>
    </source>
</evidence>
<evidence type="ECO:0000256" key="3">
    <source>
        <dbReference type="ARBA" id="ARBA00023125"/>
    </source>
</evidence>
<protein>
    <submittedName>
        <fullName evidence="6">DNA-binding transcriptional regulator, LysR family</fullName>
    </submittedName>
</protein>
<comment type="similarity">
    <text evidence="1">Belongs to the LysR transcriptional regulatory family.</text>
</comment>
<evidence type="ECO:0000313" key="7">
    <source>
        <dbReference type="Proteomes" id="UP000199651"/>
    </source>
</evidence>
<keyword evidence="3 6" id="KW-0238">DNA-binding</keyword>
<name>A0A1H0EM78_9PSEU</name>
<sequence length="308" mass="31867">MINGPSISNTDLVDPHLLRTFVTVARLGSFSAAAHELGYTQSAVSQQISVLEGDLGAKLFTRRPVAPTTVGLRLLDHAEPLLLRLEAARADLARLSSVAADEVTVAMSPLAAPPSLAAAAHALRGLTVRVVGREEAIASVARGTADVALVDGMAAPSDPLHLTDISPLTTRAVVEQPLAVALPTDHPLAGRSALRLTDLADARWIDAPDAAIPLARLRVSATTDGFRACLRYEGCDVTGLLALVAAGLGLAVLPASAITTAAVPISVPRAVHRIELVHNGTLTGQVARFATAVSATAQASNSRMRTAR</sequence>
<dbReference type="FunFam" id="1.10.10.10:FF:000001">
    <property type="entry name" value="LysR family transcriptional regulator"/>
    <property type="match status" value="1"/>
</dbReference>
<dbReference type="Proteomes" id="UP000199651">
    <property type="component" value="Unassembled WGS sequence"/>
</dbReference>
<dbReference type="OrthoDB" id="4131546at2"/>
<accession>A0A1H0EM78</accession>
<reference evidence="7" key="1">
    <citation type="submission" date="2016-10" db="EMBL/GenBank/DDBJ databases">
        <authorList>
            <person name="Varghese N."/>
            <person name="Submissions S."/>
        </authorList>
    </citation>
    <scope>NUCLEOTIDE SEQUENCE [LARGE SCALE GENOMIC DNA]</scope>
    <source>
        <strain evidence="7">IBRC-M 10655</strain>
    </source>
</reference>
<dbReference type="InterPro" id="IPR005119">
    <property type="entry name" value="LysR_subst-bd"/>
</dbReference>
<dbReference type="PROSITE" id="PS50931">
    <property type="entry name" value="HTH_LYSR"/>
    <property type="match status" value="1"/>
</dbReference>
<evidence type="ECO:0000313" key="6">
    <source>
        <dbReference type="EMBL" id="SDN83504.1"/>
    </source>
</evidence>
<dbReference type="GO" id="GO:0003700">
    <property type="term" value="F:DNA-binding transcription factor activity"/>
    <property type="evidence" value="ECO:0007669"/>
    <property type="project" value="InterPro"/>
</dbReference>
<evidence type="ECO:0000259" key="5">
    <source>
        <dbReference type="PROSITE" id="PS50931"/>
    </source>
</evidence>
<evidence type="ECO:0000256" key="2">
    <source>
        <dbReference type="ARBA" id="ARBA00023015"/>
    </source>
</evidence>
<keyword evidence="7" id="KW-1185">Reference proteome</keyword>
<dbReference type="Pfam" id="PF00126">
    <property type="entry name" value="HTH_1"/>
    <property type="match status" value="1"/>
</dbReference>
<keyword evidence="4" id="KW-0804">Transcription</keyword>
<dbReference type="Gene3D" id="1.10.10.10">
    <property type="entry name" value="Winged helix-like DNA-binding domain superfamily/Winged helix DNA-binding domain"/>
    <property type="match status" value="1"/>
</dbReference>
<dbReference type="InterPro" id="IPR050950">
    <property type="entry name" value="HTH-type_LysR_regulators"/>
</dbReference>
<evidence type="ECO:0000256" key="1">
    <source>
        <dbReference type="ARBA" id="ARBA00009437"/>
    </source>
</evidence>
<dbReference type="GO" id="GO:0005829">
    <property type="term" value="C:cytosol"/>
    <property type="evidence" value="ECO:0007669"/>
    <property type="project" value="TreeGrafter"/>
</dbReference>
<dbReference type="STRING" id="504798.SAMN05421871_103857"/>
<proteinExistence type="inferred from homology"/>
<dbReference type="InterPro" id="IPR036388">
    <property type="entry name" value="WH-like_DNA-bd_sf"/>
</dbReference>
<organism evidence="6 7">
    <name type="scientific">Actinokineospora alba</name>
    <dbReference type="NCBI Taxonomy" id="504798"/>
    <lineage>
        <taxon>Bacteria</taxon>
        <taxon>Bacillati</taxon>
        <taxon>Actinomycetota</taxon>
        <taxon>Actinomycetes</taxon>
        <taxon>Pseudonocardiales</taxon>
        <taxon>Pseudonocardiaceae</taxon>
        <taxon>Actinokineospora</taxon>
    </lineage>
</organism>
<dbReference type="EMBL" id="FNJB01000001">
    <property type="protein sequence ID" value="SDN83504.1"/>
    <property type="molecule type" value="Genomic_DNA"/>
</dbReference>
<gene>
    <name evidence="6" type="ORF">SAMN05192558_10112</name>
</gene>
<dbReference type="PANTHER" id="PTHR30419">
    <property type="entry name" value="HTH-TYPE TRANSCRIPTIONAL REGULATOR YBHD"/>
    <property type="match status" value="1"/>
</dbReference>
<dbReference type="Gene3D" id="3.40.190.10">
    <property type="entry name" value="Periplasmic binding protein-like II"/>
    <property type="match status" value="2"/>
</dbReference>
<dbReference type="GO" id="GO:0003677">
    <property type="term" value="F:DNA binding"/>
    <property type="evidence" value="ECO:0007669"/>
    <property type="project" value="UniProtKB-KW"/>
</dbReference>
<dbReference type="InterPro" id="IPR036390">
    <property type="entry name" value="WH_DNA-bd_sf"/>
</dbReference>
<feature type="domain" description="HTH lysR-type" evidence="5">
    <location>
        <begin position="13"/>
        <end position="68"/>
    </location>
</feature>
<dbReference type="Pfam" id="PF03466">
    <property type="entry name" value="LysR_substrate"/>
    <property type="match status" value="1"/>
</dbReference>